<comment type="caution">
    <text evidence="4">The sequence shown here is derived from an EMBL/GenBank/DDBJ whole genome shotgun (WGS) entry which is preliminary data.</text>
</comment>
<sequence>MSNDYAITRVLHCGVGITKWMQLGLNMMKMAAGGVGKNSTPGEQREVIWKAYDDIFHHILPDVVEELDPTTDYWPSSPMQDLSQSKAQHATFDSLQQGDIHYWDVWHGLKPLEEYKKYVGRFMSEYGFQSFPEKKTVLSYAEENDLELESEVMLHHQKNGDGNRLIKNYMQMYYKDPKDFSSFLYLSQTLQADAIKSAIEAHRLNKPFCMGTLYWQLNDCWPVASWASMDYYGRWKALQYTVKDRYKDIALIIDKQGSECNFYIVSDILDNVSAELTIKLFDRNGNLLYENKELVLAGANTSTLVKSEKVDKIIQYKKQEQPIVLRGIIEANKKLIDAVDIFFEPIKDLTLEKPNITYELIEEDGVTCAYLKSEKLAKDVWLETDKEGYFSENKFNLIPGEKKKIHFFERSSNVNSPHHLFLEI</sequence>
<dbReference type="eggNOG" id="COG3250">
    <property type="taxonomic scope" value="Bacteria"/>
</dbReference>
<organism evidence="4 5">
    <name type="scientific">Gracilibacillus boraciitolerans JCM 21714</name>
    <dbReference type="NCBI Taxonomy" id="1298598"/>
    <lineage>
        <taxon>Bacteria</taxon>
        <taxon>Bacillati</taxon>
        <taxon>Bacillota</taxon>
        <taxon>Bacilli</taxon>
        <taxon>Bacillales</taxon>
        <taxon>Bacillaceae</taxon>
        <taxon>Gracilibacillus</taxon>
    </lineage>
</organism>
<dbReference type="Gene3D" id="3.20.20.80">
    <property type="entry name" value="Glycosidases"/>
    <property type="match status" value="1"/>
</dbReference>
<dbReference type="InterPro" id="IPR017853">
    <property type="entry name" value="GH"/>
</dbReference>
<dbReference type="InterPro" id="IPR041447">
    <property type="entry name" value="Mannosidase_ig"/>
</dbReference>
<dbReference type="Pfam" id="PF17786">
    <property type="entry name" value="Mannosidase_ig"/>
    <property type="match status" value="1"/>
</dbReference>
<dbReference type="SUPFAM" id="SSF51445">
    <property type="entry name" value="(Trans)glycosidases"/>
    <property type="match status" value="1"/>
</dbReference>
<gene>
    <name evidence="4" type="ORF">JCM21714_899</name>
</gene>
<accession>W4VGK9</accession>
<keyword evidence="5" id="KW-1185">Reference proteome</keyword>
<protein>
    <submittedName>
        <fullName evidence="4">Beta-mannosidase</fullName>
    </submittedName>
</protein>
<evidence type="ECO:0000313" key="5">
    <source>
        <dbReference type="Proteomes" id="UP000019102"/>
    </source>
</evidence>
<dbReference type="STRING" id="1298598.JCM21714_899"/>
<dbReference type="Pfam" id="PF17753">
    <property type="entry name" value="Ig_mannosidase"/>
    <property type="match status" value="1"/>
</dbReference>
<dbReference type="PANTHER" id="PTHR43730:SF1">
    <property type="entry name" value="BETA-MANNOSIDASE"/>
    <property type="match status" value="1"/>
</dbReference>
<dbReference type="AlphaFoldDB" id="W4VGK9"/>
<feature type="domain" description="Mannosidase Ig/CBM-like" evidence="3">
    <location>
        <begin position="259"/>
        <end position="348"/>
    </location>
</feature>
<dbReference type="GO" id="GO:0004567">
    <property type="term" value="F:beta-mannosidase activity"/>
    <property type="evidence" value="ECO:0007669"/>
    <property type="project" value="TreeGrafter"/>
</dbReference>
<dbReference type="Proteomes" id="UP000019102">
    <property type="component" value="Unassembled WGS sequence"/>
</dbReference>
<feature type="domain" description="Beta-mannosidase Ig-fold" evidence="2">
    <location>
        <begin position="351"/>
        <end position="409"/>
    </location>
</feature>
<dbReference type="InterPro" id="IPR013783">
    <property type="entry name" value="Ig-like_fold"/>
</dbReference>
<keyword evidence="1" id="KW-0378">Hydrolase</keyword>
<dbReference type="InterPro" id="IPR036156">
    <property type="entry name" value="Beta-gal/glucu_dom_sf"/>
</dbReference>
<proteinExistence type="predicted"/>
<dbReference type="EMBL" id="BAVS01000002">
    <property type="protein sequence ID" value="GAE91928.1"/>
    <property type="molecule type" value="Genomic_DNA"/>
</dbReference>
<dbReference type="InterPro" id="IPR041625">
    <property type="entry name" value="Beta-mannosidase_Ig"/>
</dbReference>
<evidence type="ECO:0000313" key="4">
    <source>
        <dbReference type="EMBL" id="GAE91928.1"/>
    </source>
</evidence>
<evidence type="ECO:0000256" key="1">
    <source>
        <dbReference type="ARBA" id="ARBA00023295"/>
    </source>
</evidence>
<dbReference type="InterPro" id="IPR050887">
    <property type="entry name" value="Beta-mannosidase_GH2"/>
</dbReference>
<name>W4VGK9_9BACI</name>
<dbReference type="Gene3D" id="2.60.40.10">
    <property type="entry name" value="Immunoglobulins"/>
    <property type="match status" value="2"/>
</dbReference>
<evidence type="ECO:0000259" key="3">
    <source>
        <dbReference type="Pfam" id="PF17786"/>
    </source>
</evidence>
<evidence type="ECO:0000259" key="2">
    <source>
        <dbReference type="Pfam" id="PF17753"/>
    </source>
</evidence>
<dbReference type="SUPFAM" id="SSF49303">
    <property type="entry name" value="beta-Galactosidase/glucuronidase domain"/>
    <property type="match status" value="2"/>
</dbReference>
<dbReference type="PANTHER" id="PTHR43730">
    <property type="entry name" value="BETA-MANNOSIDASE"/>
    <property type="match status" value="1"/>
</dbReference>
<keyword evidence="1" id="KW-0326">Glycosidase</keyword>
<reference evidence="4 5" key="1">
    <citation type="journal article" date="2014" name="Genome Announc.">
        <title>Draft Genome Sequence of the Boron-Tolerant and Moderately Halotolerant Bacterium Gracilibacillus boraciitolerans JCM 21714T.</title>
        <authorList>
            <person name="Ahmed I."/>
            <person name="Oshima K."/>
            <person name="Suda W."/>
            <person name="Kitamura K."/>
            <person name="Iida T."/>
            <person name="Ohmori Y."/>
            <person name="Fujiwara T."/>
            <person name="Hattori M."/>
            <person name="Ohkuma M."/>
        </authorList>
    </citation>
    <scope>NUCLEOTIDE SEQUENCE [LARGE SCALE GENOMIC DNA]</scope>
    <source>
        <strain evidence="4 5">JCM 21714</strain>
    </source>
</reference>
<dbReference type="GO" id="GO:0006516">
    <property type="term" value="P:glycoprotein catabolic process"/>
    <property type="evidence" value="ECO:0007669"/>
    <property type="project" value="TreeGrafter"/>
</dbReference>